<organism evidence="1 2">
    <name type="scientific">Cupriavidus necator</name>
    <name type="common">Alcaligenes eutrophus</name>
    <name type="synonym">Ralstonia eutropha</name>
    <dbReference type="NCBI Taxonomy" id="106590"/>
    <lineage>
        <taxon>Bacteria</taxon>
        <taxon>Pseudomonadati</taxon>
        <taxon>Pseudomonadota</taxon>
        <taxon>Betaproteobacteria</taxon>
        <taxon>Burkholderiales</taxon>
        <taxon>Burkholderiaceae</taxon>
        <taxon>Cupriavidus</taxon>
    </lineage>
</organism>
<sequence length="247" mass="26489">SKSDGTVYVKDAQTTYTYELPQEPGGADVQAWVTAYEAWLNSHGARGFVWGGPYMVGGQIHALMRKDNGSSSTFSYKVVVVDTNASLSAFVQNQANPLGADGYYLAVPAYLGPFGVSSTVAIFRKDLQGSARYGYEVLSNPASDGDLVAQINTEGARGYRFKVPFVSGGAQVNLYEKDLSQSSTFRFYDFASQQTSAGFLTQANAEGQKGSSLMGAYGLPSGAIRDFYFEPASCTGFLCDTRSLFGL</sequence>
<evidence type="ECO:0000313" key="2">
    <source>
        <dbReference type="Proteomes" id="UP000253501"/>
    </source>
</evidence>
<dbReference type="AlphaFoldDB" id="A0A367PEF7"/>
<proteinExistence type="predicted"/>
<accession>A0A367PEF7</accession>
<name>A0A367PEF7_CUPNE</name>
<dbReference type="EMBL" id="QDHA01000055">
    <property type="protein sequence ID" value="RCJ06252.1"/>
    <property type="molecule type" value="Genomic_DNA"/>
</dbReference>
<dbReference type="RefSeq" id="WP_114133935.1">
    <property type="nucleotide sequence ID" value="NZ_QDHA01000055.1"/>
</dbReference>
<feature type="non-terminal residue" evidence="1">
    <location>
        <position position="1"/>
    </location>
</feature>
<dbReference type="Proteomes" id="UP000253501">
    <property type="component" value="Unassembled WGS sequence"/>
</dbReference>
<comment type="caution">
    <text evidence="1">The sequence shown here is derived from an EMBL/GenBank/DDBJ whole genome shotgun (WGS) entry which is preliminary data.</text>
</comment>
<reference evidence="1 2" key="1">
    <citation type="submission" date="2018-04" db="EMBL/GenBank/DDBJ databases">
        <title>Cupriavidus necator CR12 genome sequencing and assembly.</title>
        <authorList>
            <person name="Ben Fekih I."/>
            <person name="Mazhar H.S."/>
            <person name="Bello S.K."/>
            <person name="Rensing C."/>
        </authorList>
    </citation>
    <scope>NUCLEOTIDE SEQUENCE [LARGE SCALE GENOMIC DNA]</scope>
    <source>
        <strain evidence="1 2">CR12</strain>
    </source>
</reference>
<evidence type="ECO:0000313" key="1">
    <source>
        <dbReference type="EMBL" id="RCJ06252.1"/>
    </source>
</evidence>
<protein>
    <submittedName>
        <fullName evidence="1">Uncharacterized protein</fullName>
    </submittedName>
</protein>
<gene>
    <name evidence="1" type="ORF">DDK22_22990</name>
</gene>